<dbReference type="PANTHER" id="PTHR47025">
    <property type="entry name" value="AUTOIMMUNE REGULATOR"/>
    <property type="match status" value="1"/>
</dbReference>
<dbReference type="GO" id="GO:0042393">
    <property type="term" value="F:histone binding"/>
    <property type="evidence" value="ECO:0007669"/>
    <property type="project" value="TreeGrafter"/>
</dbReference>
<dbReference type="InterPro" id="IPR032308">
    <property type="entry name" value="TDBD"/>
</dbReference>
<feature type="compositionally biased region" description="Basic and acidic residues" evidence="3">
    <location>
        <begin position="66"/>
        <end position="76"/>
    </location>
</feature>
<feature type="compositionally biased region" description="Basic and acidic residues" evidence="3">
    <location>
        <begin position="1"/>
        <end position="11"/>
    </location>
</feature>
<organism evidence="5">
    <name type="scientific">Arundo donax</name>
    <name type="common">Giant reed</name>
    <name type="synonym">Donax arundinaceus</name>
    <dbReference type="NCBI Taxonomy" id="35708"/>
    <lineage>
        <taxon>Eukaryota</taxon>
        <taxon>Viridiplantae</taxon>
        <taxon>Streptophyta</taxon>
        <taxon>Embryophyta</taxon>
        <taxon>Tracheophyta</taxon>
        <taxon>Spermatophyta</taxon>
        <taxon>Magnoliopsida</taxon>
        <taxon>Liliopsida</taxon>
        <taxon>Poales</taxon>
        <taxon>Poaceae</taxon>
        <taxon>PACMAD clade</taxon>
        <taxon>Arundinoideae</taxon>
        <taxon>Arundineae</taxon>
        <taxon>Arundo</taxon>
    </lineage>
</organism>
<accession>A0A0A9CVI2</accession>
<dbReference type="GO" id="GO:0003682">
    <property type="term" value="F:chromatin binding"/>
    <property type="evidence" value="ECO:0007669"/>
    <property type="project" value="TreeGrafter"/>
</dbReference>
<dbReference type="GO" id="GO:0045944">
    <property type="term" value="P:positive regulation of transcription by RNA polymerase II"/>
    <property type="evidence" value="ECO:0007669"/>
    <property type="project" value="TreeGrafter"/>
</dbReference>
<feature type="domain" description="Tify" evidence="4">
    <location>
        <begin position="114"/>
        <end position="157"/>
    </location>
</feature>
<dbReference type="Pfam" id="PF16135">
    <property type="entry name" value="TDBD"/>
    <property type="match status" value="1"/>
</dbReference>
<keyword evidence="2" id="KW-0539">Nucleus</keyword>
<feature type="compositionally biased region" description="Polar residues" evidence="3">
    <location>
        <begin position="49"/>
        <end position="58"/>
    </location>
</feature>
<reference evidence="5" key="2">
    <citation type="journal article" date="2015" name="Data Brief">
        <title>Shoot transcriptome of the giant reed, Arundo donax.</title>
        <authorList>
            <person name="Barrero R.A."/>
            <person name="Guerrero F.D."/>
            <person name="Moolhuijzen P."/>
            <person name="Goolsby J.A."/>
            <person name="Tidwell J."/>
            <person name="Bellgard S.E."/>
            <person name="Bellgard M.I."/>
        </authorList>
    </citation>
    <scope>NUCLEOTIDE SEQUENCE</scope>
    <source>
        <tissue evidence="5">Shoot tissue taken approximately 20 cm above the soil surface</tissue>
    </source>
</reference>
<reference evidence="5" key="1">
    <citation type="submission" date="2014-09" db="EMBL/GenBank/DDBJ databases">
        <authorList>
            <person name="Magalhaes I.L.F."/>
            <person name="Oliveira U."/>
            <person name="Santos F.R."/>
            <person name="Vidigal T.H.D.A."/>
            <person name="Brescovit A.D."/>
            <person name="Santos A.J."/>
        </authorList>
    </citation>
    <scope>NUCLEOTIDE SEQUENCE</scope>
    <source>
        <tissue evidence="5">Shoot tissue taken approximately 20 cm above the soil surface</tissue>
    </source>
</reference>
<dbReference type="AlphaFoldDB" id="A0A0A9CVI2"/>
<sequence length="233" mass="25664">MSKKNDTKEPPSENTAGPLCINGVKPDSPGFNAVISNYSEHDPVNLGISLSSPATITQEPPLDNNIDSKSKEPRTRDTTLHPLLFKEGGLPDNTFLTYKLKNGEALKQGYKRGTCIVCDCCKQEFTPSHFEEHAGMGRRRQPYRNIYTSEGIALHKLALQLQDRLNSNGIGNTHISGFDDYPNLTSSGFHKESSTTSGPIGPLKRTLQERVVDTESCYFCGDGRTTIEISIET</sequence>
<evidence type="ECO:0000256" key="3">
    <source>
        <dbReference type="SAM" id="MobiDB-lite"/>
    </source>
</evidence>
<feature type="region of interest" description="Disordered" evidence="3">
    <location>
        <begin position="49"/>
        <end position="76"/>
    </location>
</feature>
<protein>
    <recommendedName>
        <fullName evidence="4">Tify domain-containing protein</fullName>
    </recommendedName>
</protein>
<comment type="subcellular location">
    <subcellularLocation>
        <location evidence="1">Nucleus</location>
    </subcellularLocation>
</comment>
<name>A0A0A9CVI2_ARUDO</name>
<dbReference type="PANTHER" id="PTHR47025:SF7">
    <property type="entry name" value="ACYL-COA N-ACYLTRANSFERASE WITH RING_FYVE_PHD-TYPE ZINC FINGER DOMAIN-CONTAINING PROTEIN"/>
    <property type="match status" value="1"/>
</dbReference>
<evidence type="ECO:0000259" key="4">
    <source>
        <dbReference type="Pfam" id="PF16135"/>
    </source>
</evidence>
<evidence type="ECO:0000256" key="2">
    <source>
        <dbReference type="ARBA" id="ARBA00023242"/>
    </source>
</evidence>
<evidence type="ECO:0000313" key="5">
    <source>
        <dbReference type="EMBL" id="JAD78443.1"/>
    </source>
</evidence>
<dbReference type="EMBL" id="GBRH01219452">
    <property type="protein sequence ID" value="JAD78443.1"/>
    <property type="molecule type" value="Transcribed_RNA"/>
</dbReference>
<evidence type="ECO:0000256" key="1">
    <source>
        <dbReference type="ARBA" id="ARBA00004123"/>
    </source>
</evidence>
<dbReference type="GO" id="GO:0005634">
    <property type="term" value="C:nucleus"/>
    <property type="evidence" value="ECO:0007669"/>
    <property type="project" value="UniProtKB-SubCell"/>
</dbReference>
<proteinExistence type="predicted"/>
<feature type="region of interest" description="Disordered" evidence="3">
    <location>
        <begin position="1"/>
        <end position="23"/>
    </location>
</feature>
<dbReference type="GO" id="GO:0000977">
    <property type="term" value="F:RNA polymerase II transcription regulatory region sequence-specific DNA binding"/>
    <property type="evidence" value="ECO:0007669"/>
    <property type="project" value="TreeGrafter"/>
</dbReference>